<comment type="caution">
    <text evidence="8">The sequence shown here is derived from an EMBL/GenBank/DDBJ whole genome shotgun (WGS) entry which is preliminary data.</text>
</comment>
<feature type="domain" description="Nucleotidyl transferase" evidence="7">
    <location>
        <begin position="6"/>
        <end position="266"/>
    </location>
</feature>
<dbReference type="PANTHER" id="PTHR43197:SF1">
    <property type="entry name" value="UTP--GLUCOSE-1-PHOSPHATE URIDYLYLTRANSFERASE"/>
    <property type="match status" value="1"/>
</dbReference>
<comment type="catalytic activity">
    <reaction evidence="5 6">
        <text>alpha-D-glucose 1-phosphate + UTP + H(+) = UDP-alpha-D-glucose + diphosphate</text>
        <dbReference type="Rhea" id="RHEA:19889"/>
        <dbReference type="ChEBI" id="CHEBI:15378"/>
        <dbReference type="ChEBI" id="CHEBI:33019"/>
        <dbReference type="ChEBI" id="CHEBI:46398"/>
        <dbReference type="ChEBI" id="CHEBI:58601"/>
        <dbReference type="ChEBI" id="CHEBI:58885"/>
        <dbReference type="EC" id="2.7.7.9"/>
    </reaction>
</comment>
<evidence type="ECO:0000256" key="5">
    <source>
        <dbReference type="ARBA" id="ARBA00048128"/>
    </source>
</evidence>
<dbReference type="PANTHER" id="PTHR43197">
    <property type="entry name" value="UTP--GLUCOSE-1-PHOSPHATE URIDYLYLTRANSFERASE"/>
    <property type="match status" value="1"/>
</dbReference>
<dbReference type="InterPro" id="IPR029044">
    <property type="entry name" value="Nucleotide-diphossugar_trans"/>
</dbReference>
<organism evidence="8 9">
    <name type="scientific">Candidatus Fimihabitans intestinipullorum</name>
    <dbReference type="NCBI Taxonomy" id="2840820"/>
    <lineage>
        <taxon>Bacteria</taxon>
        <taxon>Bacillati</taxon>
        <taxon>Mycoplasmatota</taxon>
        <taxon>Mycoplasmatota incertae sedis</taxon>
        <taxon>Candidatus Fimihabitans</taxon>
    </lineage>
</organism>
<dbReference type="InterPro" id="IPR005771">
    <property type="entry name" value="GalU_uridylyltTrfase_bac/arc"/>
</dbReference>
<evidence type="ECO:0000256" key="2">
    <source>
        <dbReference type="ARBA" id="ARBA00012415"/>
    </source>
</evidence>
<reference evidence="8" key="2">
    <citation type="journal article" date="2021" name="PeerJ">
        <title>Extensive microbial diversity within the chicken gut microbiome revealed by metagenomics and culture.</title>
        <authorList>
            <person name="Gilroy R."/>
            <person name="Ravi A."/>
            <person name="Getino M."/>
            <person name="Pursley I."/>
            <person name="Horton D.L."/>
            <person name="Alikhan N.F."/>
            <person name="Baker D."/>
            <person name="Gharbi K."/>
            <person name="Hall N."/>
            <person name="Watson M."/>
            <person name="Adriaenssens E.M."/>
            <person name="Foster-Nyarko E."/>
            <person name="Jarju S."/>
            <person name="Secka A."/>
            <person name="Antonio M."/>
            <person name="Oren A."/>
            <person name="Chaudhuri R.R."/>
            <person name="La Ragione R."/>
            <person name="Hildebrand F."/>
            <person name="Pallen M.J."/>
        </authorList>
    </citation>
    <scope>NUCLEOTIDE SEQUENCE</scope>
    <source>
        <strain evidence="8">CHK197-8231</strain>
    </source>
</reference>
<dbReference type="NCBIfam" id="TIGR01099">
    <property type="entry name" value="galU"/>
    <property type="match status" value="1"/>
</dbReference>
<keyword evidence="4 6" id="KW-0548">Nucleotidyltransferase</keyword>
<dbReference type="CDD" id="cd02541">
    <property type="entry name" value="UGPase_prokaryotic"/>
    <property type="match status" value="1"/>
</dbReference>
<dbReference type="EMBL" id="DVML01000012">
    <property type="protein sequence ID" value="HIU22345.1"/>
    <property type="molecule type" value="Genomic_DNA"/>
</dbReference>
<dbReference type="GO" id="GO:0006011">
    <property type="term" value="P:UDP-alpha-D-glucose metabolic process"/>
    <property type="evidence" value="ECO:0007669"/>
    <property type="project" value="InterPro"/>
</dbReference>
<proteinExistence type="inferred from homology"/>
<evidence type="ECO:0000256" key="4">
    <source>
        <dbReference type="ARBA" id="ARBA00022695"/>
    </source>
</evidence>
<sequence>MQKIRKAVIPVAGLGTRFLPVTKAVPKEMLPIVDKPTLQYIVEEAVASGIEEILLITSPNKEAIINHFDRSFELEMRLEKSHKYEQLEMVRSISDLVHIYTIRQGEPLGSGHAVSLAESFVGKEPFAVLYGDDLIKGDIPALKELIEVYEKYDANVIGIQEVDPSVVSRYGIISYADRNTGKIASIIEKPKMEEAPSTSAGLGRYIVKPEIFDVLRELKTGANNEYQFTDAMLHLMKTQDFYACPFHGTYYDIGNQLGYVKANIAYALDRKELQEDLKEYMSTILNSQK</sequence>
<evidence type="ECO:0000256" key="3">
    <source>
        <dbReference type="ARBA" id="ARBA00022679"/>
    </source>
</evidence>
<dbReference type="Pfam" id="PF00483">
    <property type="entry name" value="NTP_transferase"/>
    <property type="match status" value="1"/>
</dbReference>
<reference evidence="8" key="1">
    <citation type="submission" date="2020-10" db="EMBL/GenBank/DDBJ databases">
        <authorList>
            <person name="Gilroy R."/>
        </authorList>
    </citation>
    <scope>NUCLEOTIDE SEQUENCE</scope>
    <source>
        <strain evidence="8">CHK197-8231</strain>
    </source>
</reference>
<dbReference type="Gene3D" id="3.90.550.10">
    <property type="entry name" value="Spore Coat Polysaccharide Biosynthesis Protein SpsA, Chain A"/>
    <property type="match status" value="1"/>
</dbReference>
<dbReference type="EC" id="2.7.7.9" evidence="2 6"/>
<dbReference type="SUPFAM" id="SSF53448">
    <property type="entry name" value="Nucleotide-diphospho-sugar transferases"/>
    <property type="match status" value="1"/>
</dbReference>
<dbReference type="GO" id="GO:0003983">
    <property type="term" value="F:UTP:glucose-1-phosphate uridylyltransferase activity"/>
    <property type="evidence" value="ECO:0007669"/>
    <property type="project" value="UniProtKB-EC"/>
</dbReference>
<gene>
    <name evidence="8" type="primary">galU</name>
    <name evidence="8" type="ORF">IAD49_02055</name>
</gene>
<protein>
    <recommendedName>
        <fullName evidence="2 6">UTP--glucose-1-phosphate uridylyltransferase</fullName>
        <ecNumber evidence="2 6">2.7.7.9</ecNumber>
    </recommendedName>
    <alternativeName>
        <fullName evidence="6">UDP-glucose pyrophosphorylase</fullName>
    </alternativeName>
</protein>
<name>A0A9D1HVY0_9BACT</name>
<dbReference type="InterPro" id="IPR005835">
    <property type="entry name" value="NTP_transferase_dom"/>
</dbReference>
<evidence type="ECO:0000313" key="9">
    <source>
        <dbReference type="Proteomes" id="UP000824087"/>
    </source>
</evidence>
<evidence type="ECO:0000256" key="6">
    <source>
        <dbReference type="RuleBase" id="RU361259"/>
    </source>
</evidence>
<keyword evidence="3 6" id="KW-0808">Transferase</keyword>
<evidence type="ECO:0000313" key="8">
    <source>
        <dbReference type="EMBL" id="HIU22345.1"/>
    </source>
</evidence>
<comment type="similarity">
    <text evidence="1 6">Belongs to the UDPGP type 2 family.</text>
</comment>
<accession>A0A9D1HVY0</accession>
<dbReference type="AlphaFoldDB" id="A0A9D1HVY0"/>
<dbReference type="Proteomes" id="UP000824087">
    <property type="component" value="Unassembled WGS sequence"/>
</dbReference>
<evidence type="ECO:0000259" key="7">
    <source>
        <dbReference type="Pfam" id="PF00483"/>
    </source>
</evidence>
<evidence type="ECO:0000256" key="1">
    <source>
        <dbReference type="ARBA" id="ARBA00006890"/>
    </source>
</evidence>